<name>A0A9N9UCA3_9HYPO</name>
<dbReference type="InterPro" id="IPR050131">
    <property type="entry name" value="Peptidase_S8_subtilisin-like"/>
</dbReference>
<dbReference type="EMBL" id="CABFNO020001340">
    <property type="protein sequence ID" value="CAG9982380.1"/>
    <property type="molecule type" value="Genomic_DNA"/>
</dbReference>
<dbReference type="PANTHER" id="PTHR43806">
    <property type="entry name" value="PEPTIDASE S8"/>
    <property type="match status" value="1"/>
</dbReference>
<keyword evidence="9" id="KW-1185">Reference proteome</keyword>
<dbReference type="InterPro" id="IPR056002">
    <property type="entry name" value="DUF7580"/>
</dbReference>
<keyword evidence="2 5" id="KW-0645">Protease</keyword>
<evidence type="ECO:0000313" key="9">
    <source>
        <dbReference type="Proteomes" id="UP000754883"/>
    </source>
</evidence>
<keyword evidence="3 5" id="KW-0378">Hydrolase</keyword>
<comment type="caution">
    <text evidence="8">The sequence shown here is derived from an EMBL/GenBank/DDBJ whole genome shotgun (WGS) entry which is preliminary data.</text>
</comment>
<dbReference type="GO" id="GO:0006508">
    <property type="term" value="P:proteolysis"/>
    <property type="evidence" value="ECO:0007669"/>
    <property type="project" value="UniProtKB-KW"/>
</dbReference>
<dbReference type="Proteomes" id="UP000754883">
    <property type="component" value="Unassembled WGS sequence"/>
</dbReference>
<evidence type="ECO:0000256" key="3">
    <source>
        <dbReference type="ARBA" id="ARBA00022801"/>
    </source>
</evidence>
<feature type="active site" description="Charge relay system" evidence="5">
    <location>
        <position position="385"/>
    </location>
</feature>
<reference evidence="8 9" key="2">
    <citation type="submission" date="2021-10" db="EMBL/GenBank/DDBJ databases">
        <authorList>
            <person name="Piombo E."/>
        </authorList>
    </citation>
    <scope>NUCLEOTIDE SEQUENCE [LARGE SCALE GENOMIC DNA]</scope>
</reference>
<evidence type="ECO:0000259" key="6">
    <source>
        <dbReference type="Pfam" id="PF00082"/>
    </source>
</evidence>
<feature type="active site" description="Charge relay system" evidence="5">
    <location>
        <position position="535"/>
    </location>
</feature>
<dbReference type="AlphaFoldDB" id="A0A9N9UCA3"/>
<dbReference type="Gene3D" id="3.40.50.200">
    <property type="entry name" value="Peptidase S8/S53 domain"/>
    <property type="match status" value="1"/>
</dbReference>
<protein>
    <recommendedName>
        <fullName evidence="10">Peptidase S8/S53 domain-containing protein</fullName>
    </recommendedName>
</protein>
<dbReference type="CDD" id="cd00306">
    <property type="entry name" value="Peptidases_S8_S53"/>
    <property type="match status" value="1"/>
</dbReference>
<feature type="active site" description="Charge relay system" evidence="5">
    <location>
        <position position="346"/>
    </location>
</feature>
<evidence type="ECO:0000259" key="7">
    <source>
        <dbReference type="Pfam" id="PF24476"/>
    </source>
</evidence>
<dbReference type="InterPro" id="IPR000209">
    <property type="entry name" value="Peptidase_S8/S53_dom"/>
</dbReference>
<dbReference type="Pfam" id="PF00082">
    <property type="entry name" value="Peptidase_S8"/>
    <property type="match status" value="1"/>
</dbReference>
<evidence type="ECO:0000256" key="5">
    <source>
        <dbReference type="PROSITE-ProRule" id="PRU01240"/>
    </source>
</evidence>
<feature type="domain" description="DUF7580" evidence="7">
    <location>
        <begin position="25"/>
        <end position="252"/>
    </location>
</feature>
<dbReference type="InterPro" id="IPR036852">
    <property type="entry name" value="Peptidase_S8/S53_dom_sf"/>
</dbReference>
<dbReference type="InterPro" id="IPR015500">
    <property type="entry name" value="Peptidase_S8_subtilisin-rel"/>
</dbReference>
<proteinExistence type="inferred from homology"/>
<dbReference type="GO" id="GO:0004252">
    <property type="term" value="F:serine-type endopeptidase activity"/>
    <property type="evidence" value="ECO:0007669"/>
    <property type="project" value="UniProtKB-UniRule"/>
</dbReference>
<gene>
    <name evidence="8" type="ORF">CBYS24578_00013225</name>
</gene>
<sequence>MDTDSIHPLSSDSEKPLSGITFLDSICSSADNAEALRILYNSDGMWPSNKDNGSNPLTFSPTEKSLRDFLDEKVSSPADKDAPADISCPAHAQYLTSEYRSLAIFLLAITFFQLCGSPWVKEPFQAECLSLCVTDDQPNGQWRLHAPCDLVPDTGISDPADSVAALGVLILELDAGYKASWSPDDESRSGKRSHQMRLRRLLREWEGDIIDENKRIARSCLDFDNLVGSLPDYDLPQGMKVPAIIYKYVLEPVLRHNIERSEEFQNVFAAIFGQDDTLPLFRNIVLPERVCAFDARDRPLCQDSLYRSKKFFNDADAFIQCIEEIRGNSDCPTSKGNGKKRIVLLDSGVDREHKVIRRAIGSKRINEQESKSFTSAPWNQDDSMHGTAVAELTMRVAPIAEIIIGKICQGRENPNNTVLAEETQAIDWATNTVKADIICLSLGYRVAHDAADTAVDNAIKAGVLVIAAASNSGILERRARPACLDGVICLHAANGYGCVSEMNPGKLVDETNFSTLGDGVHVLQKGEFELKAGTSYAAPIAAGFIACILSFIEAKVPGLQALQVEKLRRKKGMEAVLKKMSAKDLHGYDFIHPKYMCNWKDSDAVQRAVDRVKKALRDV</sequence>
<accession>A0A9N9UCA3</accession>
<feature type="domain" description="Peptidase S8/S53" evidence="6">
    <location>
        <begin position="342"/>
        <end position="559"/>
    </location>
</feature>
<dbReference type="InterPro" id="IPR023828">
    <property type="entry name" value="Peptidase_S8_Ser-AS"/>
</dbReference>
<dbReference type="SUPFAM" id="SSF52743">
    <property type="entry name" value="Subtilisin-like"/>
    <property type="match status" value="1"/>
</dbReference>
<reference evidence="9" key="1">
    <citation type="submission" date="2019-06" db="EMBL/GenBank/DDBJ databases">
        <authorList>
            <person name="Broberg M."/>
        </authorList>
    </citation>
    <scope>NUCLEOTIDE SEQUENCE [LARGE SCALE GENOMIC DNA]</scope>
</reference>
<evidence type="ECO:0000256" key="4">
    <source>
        <dbReference type="ARBA" id="ARBA00022825"/>
    </source>
</evidence>
<dbReference type="OrthoDB" id="206201at2759"/>
<evidence type="ECO:0000256" key="2">
    <source>
        <dbReference type="ARBA" id="ARBA00022670"/>
    </source>
</evidence>
<dbReference type="PRINTS" id="PR00723">
    <property type="entry name" value="SUBTILISIN"/>
</dbReference>
<organism evidence="8 9">
    <name type="scientific">Clonostachys byssicola</name>
    <dbReference type="NCBI Taxonomy" id="160290"/>
    <lineage>
        <taxon>Eukaryota</taxon>
        <taxon>Fungi</taxon>
        <taxon>Dikarya</taxon>
        <taxon>Ascomycota</taxon>
        <taxon>Pezizomycotina</taxon>
        <taxon>Sordariomycetes</taxon>
        <taxon>Hypocreomycetidae</taxon>
        <taxon>Hypocreales</taxon>
        <taxon>Bionectriaceae</taxon>
        <taxon>Clonostachys</taxon>
    </lineage>
</organism>
<evidence type="ECO:0000313" key="8">
    <source>
        <dbReference type="EMBL" id="CAG9982380.1"/>
    </source>
</evidence>
<dbReference type="PROSITE" id="PS00138">
    <property type="entry name" value="SUBTILASE_SER"/>
    <property type="match status" value="1"/>
</dbReference>
<dbReference type="PANTHER" id="PTHR43806:SF11">
    <property type="entry name" value="CEREVISIN-RELATED"/>
    <property type="match status" value="1"/>
</dbReference>
<keyword evidence="4 5" id="KW-0720">Serine protease</keyword>
<evidence type="ECO:0008006" key="10">
    <source>
        <dbReference type="Google" id="ProtNLM"/>
    </source>
</evidence>
<evidence type="ECO:0000256" key="1">
    <source>
        <dbReference type="ARBA" id="ARBA00011073"/>
    </source>
</evidence>
<dbReference type="Pfam" id="PF24476">
    <property type="entry name" value="DUF7580"/>
    <property type="match status" value="1"/>
</dbReference>
<comment type="similarity">
    <text evidence="1 5">Belongs to the peptidase S8 family.</text>
</comment>
<dbReference type="PROSITE" id="PS51892">
    <property type="entry name" value="SUBTILASE"/>
    <property type="match status" value="1"/>
</dbReference>